<organism evidence="2">
    <name type="scientific">hydrothermal vent metagenome</name>
    <dbReference type="NCBI Taxonomy" id="652676"/>
    <lineage>
        <taxon>unclassified sequences</taxon>
        <taxon>metagenomes</taxon>
        <taxon>ecological metagenomes</taxon>
    </lineage>
</organism>
<name>A0A3B0VHQ7_9ZZZZ</name>
<proteinExistence type="predicted"/>
<evidence type="ECO:0000313" key="2">
    <source>
        <dbReference type="EMBL" id="VAW38522.1"/>
    </source>
</evidence>
<reference evidence="2" key="1">
    <citation type="submission" date="2018-06" db="EMBL/GenBank/DDBJ databases">
        <authorList>
            <person name="Zhirakovskaya E."/>
        </authorList>
    </citation>
    <scope>NUCLEOTIDE SEQUENCE</scope>
</reference>
<evidence type="ECO:0000256" key="1">
    <source>
        <dbReference type="SAM" id="Coils"/>
    </source>
</evidence>
<dbReference type="AlphaFoldDB" id="A0A3B0VHQ7"/>
<dbReference type="EMBL" id="UOEU01000708">
    <property type="protein sequence ID" value="VAW38522.1"/>
    <property type="molecule type" value="Genomic_DNA"/>
</dbReference>
<gene>
    <name evidence="2" type="ORF">MNBD_CHLOROFLEXI01-2445</name>
</gene>
<accession>A0A3B0VHQ7</accession>
<sequence>MSEQAHTRCAATTKAGKPCKNWAVDASDYCRVHQNVQAQAATKEEAELLTRKKELLDELDALVADLKTAVPQSGTSPYNPMQMLTYLRQNLSKFAPEIQLGILENFEGMTREDLLDIETWKGLAYMFSYSARFQADQLRTKMNEQLPKPLQPDTVLDFVKSNIDRFTPDVAKGIMDSLQGATREDLMDPDTWKGIWYMLNYSVQFQAEQLKQKLTGETEE</sequence>
<feature type="coiled-coil region" evidence="1">
    <location>
        <begin position="38"/>
        <end position="69"/>
    </location>
</feature>
<keyword evidence="1" id="KW-0175">Coiled coil</keyword>
<protein>
    <submittedName>
        <fullName evidence="2">Uncharacterized protein</fullName>
    </submittedName>
</protein>